<evidence type="ECO:0008006" key="3">
    <source>
        <dbReference type="Google" id="ProtNLM"/>
    </source>
</evidence>
<dbReference type="eggNOG" id="COG5473">
    <property type="taxonomic scope" value="Bacteria"/>
</dbReference>
<dbReference type="EMBL" id="CP001715">
    <property type="protein sequence ID" value="ACV34448.1"/>
    <property type="molecule type" value="Genomic_DNA"/>
</dbReference>
<feature type="transmembrane region" description="Helical" evidence="1">
    <location>
        <begin position="45"/>
        <end position="65"/>
    </location>
</feature>
<keyword evidence="1" id="KW-0812">Transmembrane</keyword>
<keyword evidence="1" id="KW-1133">Transmembrane helix</keyword>
<dbReference type="NCBIfam" id="NF041043">
    <property type="entry name" value="BPSS1780_fam"/>
    <property type="match status" value="1"/>
</dbReference>
<dbReference type="KEGG" id="app:CAP2UW1_1114"/>
<name>C7RQV0_ACCRE</name>
<dbReference type="HOGENOM" id="CLU_072075_2_1_4"/>
<dbReference type="STRING" id="522306.CAP2UW1_1114"/>
<protein>
    <recommendedName>
        <fullName evidence="3">Transmembrane protein</fullName>
    </recommendedName>
</protein>
<organism evidence="2">
    <name type="scientific">Accumulibacter regalis</name>
    <dbReference type="NCBI Taxonomy" id="522306"/>
    <lineage>
        <taxon>Bacteria</taxon>
        <taxon>Pseudomonadati</taxon>
        <taxon>Pseudomonadota</taxon>
        <taxon>Betaproteobacteria</taxon>
        <taxon>Candidatus Accumulibacter</taxon>
    </lineage>
</organism>
<proteinExistence type="predicted"/>
<evidence type="ECO:0000256" key="1">
    <source>
        <dbReference type="SAM" id="Phobius"/>
    </source>
</evidence>
<reference evidence="2" key="1">
    <citation type="submission" date="2009-08" db="EMBL/GenBank/DDBJ databases">
        <authorList>
            <consortium name="US DOE Joint Genome Institute"/>
            <person name="Lucas S."/>
            <person name="Copeland A."/>
            <person name="Lapidus A."/>
            <person name="Glavina del Rio T."/>
            <person name="Dalin E."/>
            <person name="Tice H."/>
            <person name="Bruce D."/>
            <person name="Barry K."/>
            <person name="Pitluck S."/>
            <person name="Lowry S."/>
            <person name="Larimer F."/>
            <person name="Land M."/>
            <person name="Hauser L."/>
            <person name="Kyrpides N."/>
            <person name="Ivanova N."/>
            <person name="McMahon K.D."/>
            <person name="Hugenholtz P."/>
        </authorList>
    </citation>
    <scope>NUCLEOTIDE SEQUENCE</scope>
    <source>
        <strain evidence="2">UW-1</strain>
    </source>
</reference>
<sequence length="249" mass="26131">MVMENEPFPILPPTFSGNSRSVDVGNVFDWLRQGWATFIVNPGTWIAMMVITIVIFIGLAIVPLIGQLAAHLLTPVLAAGMLVACRKVASEETLEIADLFAGFQRNTGPLMMLGVLYMIGMLLVSLLVLALAGGGLAGGLMMGSPVGASIAVGGFLVGAMLWLALSVPIAMAIWFAPALVLFNDMPPVDALKASFNACLRNIVAFLVFGLIVMVLCFFAALPVGLGFLVLGPVLAGAIYASYRDIFAAA</sequence>
<evidence type="ECO:0000313" key="2">
    <source>
        <dbReference type="EMBL" id="ACV34448.1"/>
    </source>
</evidence>
<dbReference type="AlphaFoldDB" id="C7RQV0"/>
<accession>C7RQV0</accession>
<reference evidence="2" key="2">
    <citation type="submission" date="2009-09" db="EMBL/GenBank/DDBJ databases">
        <title>Complete sequence of chromosome of Candidatus Accumulibacter phosphatis clade IIA str. UW-1.</title>
        <authorList>
            <consortium name="US DOE Joint Genome Institute"/>
            <person name="Martin H.G."/>
            <person name="Ivanova N."/>
            <person name="Kunin V."/>
            <person name="Warnecke F."/>
            <person name="Barry K."/>
            <person name="He S."/>
            <person name="Salamov A."/>
            <person name="Szeto E."/>
            <person name="Dalin E."/>
            <person name="Pangilinan J.L."/>
            <person name="Lapidus A."/>
            <person name="Lowry S."/>
            <person name="Kyrpides N.C."/>
            <person name="McMahon K.D."/>
            <person name="Hugenholtz P."/>
        </authorList>
    </citation>
    <scope>NUCLEOTIDE SEQUENCE [LARGE SCALE GENOMIC DNA]</scope>
    <source>
        <strain evidence="2">UW-1</strain>
    </source>
</reference>
<gene>
    <name evidence="2" type="ordered locus">CAP2UW1_1114</name>
</gene>
<feature type="transmembrane region" description="Helical" evidence="1">
    <location>
        <begin position="202"/>
        <end position="235"/>
    </location>
</feature>
<feature type="transmembrane region" description="Helical" evidence="1">
    <location>
        <begin position="149"/>
        <end position="182"/>
    </location>
</feature>
<dbReference type="InterPro" id="IPR047798">
    <property type="entry name" value="BPSS1780-like"/>
</dbReference>
<keyword evidence="1" id="KW-0472">Membrane</keyword>
<dbReference type="OrthoDB" id="5298483at2"/>
<feature type="transmembrane region" description="Helical" evidence="1">
    <location>
        <begin position="109"/>
        <end position="137"/>
    </location>
</feature>